<dbReference type="STRING" id="1304284.L21TH_0935"/>
<proteinExistence type="predicted"/>
<dbReference type="Proteomes" id="UP000013378">
    <property type="component" value="Unassembled WGS sequence"/>
</dbReference>
<dbReference type="EMBL" id="ARZA01000091">
    <property type="protein sequence ID" value="EOD01033.1"/>
    <property type="molecule type" value="Genomic_DNA"/>
</dbReference>
<gene>
    <name evidence="1" type="ORF">L21TH_0935</name>
</gene>
<protein>
    <submittedName>
        <fullName evidence="1">Uncharacterized protein</fullName>
    </submittedName>
</protein>
<dbReference type="eggNOG" id="ENOG5033I24">
    <property type="taxonomic scope" value="Bacteria"/>
</dbReference>
<keyword evidence="2" id="KW-1185">Reference proteome</keyword>
<organism evidence="1 2">
    <name type="scientific">Caldisalinibacter kiritimatiensis</name>
    <dbReference type="NCBI Taxonomy" id="1304284"/>
    <lineage>
        <taxon>Bacteria</taxon>
        <taxon>Bacillati</taxon>
        <taxon>Bacillota</taxon>
        <taxon>Tissierellia</taxon>
        <taxon>Tissierellales</taxon>
        <taxon>Thermohalobacteraceae</taxon>
        <taxon>Caldisalinibacter</taxon>
    </lineage>
</organism>
<sequence>MFLDDVLEKKYNTTYQNVYNDLKQQKENDPSFTIEKLKELLNTLYINQGNDWLGKGEVKNITTSATISACETLLAEWKEEYS</sequence>
<dbReference type="OrthoDB" id="1954133at2"/>
<accession>R1AV42</accession>
<evidence type="ECO:0000313" key="2">
    <source>
        <dbReference type="Proteomes" id="UP000013378"/>
    </source>
</evidence>
<dbReference type="AlphaFoldDB" id="R1AV42"/>
<dbReference type="RefSeq" id="WP_006310597.1">
    <property type="nucleotide sequence ID" value="NZ_ARZA01000091.1"/>
</dbReference>
<reference evidence="1 2" key="1">
    <citation type="journal article" date="2015" name="Geomicrobiol. J.">
        <title>Caldisalinibacter kiritimatiensis gen. nov., sp. nov., a moderately thermohalophilic thiosulfate-reducing bacterium from a hypersaline microbial mat.</title>
        <authorList>
            <person name="Ben Hania W."/>
            <person name="Joseph M."/>
            <person name="Fiebig A."/>
            <person name="Bunk B."/>
            <person name="Klenk H.-P."/>
            <person name="Fardeau M.-L."/>
            <person name="Spring S."/>
        </authorList>
    </citation>
    <scope>NUCLEOTIDE SEQUENCE [LARGE SCALE GENOMIC DNA]</scope>
    <source>
        <strain evidence="1 2">L21-TH-D2</strain>
    </source>
</reference>
<comment type="caution">
    <text evidence="1">The sequence shown here is derived from an EMBL/GenBank/DDBJ whole genome shotgun (WGS) entry which is preliminary data.</text>
</comment>
<evidence type="ECO:0000313" key="1">
    <source>
        <dbReference type="EMBL" id="EOD01033.1"/>
    </source>
</evidence>
<name>R1AV42_9FIRM</name>